<keyword evidence="7" id="KW-0460">Magnesium</keyword>
<dbReference type="GO" id="GO:0046872">
    <property type="term" value="F:metal ion binding"/>
    <property type="evidence" value="ECO:0007669"/>
    <property type="project" value="UniProtKB-UniRule"/>
</dbReference>
<dbReference type="InterPro" id="IPR005110">
    <property type="entry name" value="MoeA_linker/N"/>
</dbReference>
<dbReference type="InterPro" id="IPR036135">
    <property type="entry name" value="MoeA_linker/N_sf"/>
</dbReference>
<evidence type="ECO:0000256" key="8">
    <source>
        <dbReference type="SAM" id="MobiDB-lite"/>
    </source>
</evidence>
<protein>
    <recommendedName>
        <fullName evidence="7">Molybdopterin molybdenumtransferase</fullName>
        <ecNumber evidence="7">2.10.1.1</ecNumber>
    </recommendedName>
</protein>
<evidence type="ECO:0000256" key="2">
    <source>
        <dbReference type="ARBA" id="ARBA00005046"/>
    </source>
</evidence>
<comment type="similarity">
    <text evidence="3 7">Belongs to the MoeA family.</text>
</comment>
<evidence type="ECO:0000259" key="9">
    <source>
        <dbReference type="SMART" id="SM00852"/>
    </source>
</evidence>
<dbReference type="InterPro" id="IPR038987">
    <property type="entry name" value="MoeA-like"/>
</dbReference>
<dbReference type="SUPFAM" id="SSF63867">
    <property type="entry name" value="MoeA C-terminal domain-like"/>
    <property type="match status" value="1"/>
</dbReference>
<feature type="compositionally biased region" description="Low complexity" evidence="8">
    <location>
        <begin position="37"/>
        <end position="46"/>
    </location>
</feature>
<keyword evidence="7" id="KW-0479">Metal-binding</keyword>
<dbReference type="OrthoDB" id="3196725at2"/>
<dbReference type="SMART" id="SM00852">
    <property type="entry name" value="MoCF_biosynth"/>
    <property type="match status" value="1"/>
</dbReference>
<dbReference type="PANTHER" id="PTHR10192:SF5">
    <property type="entry name" value="GEPHYRIN"/>
    <property type="match status" value="1"/>
</dbReference>
<proteinExistence type="inferred from homology"/>
<evidence type="ECO:0000256" key="1">
    <source>
        <dbReference type="ARBA" id="ARBA00002901"/>
    </source>
</evidence>
<dbReference type="Proteomes" id="UP000183015">
    <property type="component" value="Unassembled WGS sequence"/>
</dbReference>
<dbReference type="InterPro" id="IPR036688">
    <property type="entry name" value="MoeA_C_domain_IV_sf"/>
</dbReference>
<dbReference type="RefSeq" id="WP_082015676.1">
    <property type="nucleotide sequence ID" value="NZ_BBPN01000069.1"/>
</dbReference>
<dbReference type="GO" id="GO:0061599">
    <property type="term" value="F:molybdopterin molybdotransferase activity"/>
    <property type="evidence" value="ECO:0007669"/>
    <property type="project" value="UniProtKB-UniRule"/>
</dbReference>
<dbReference type="Pfam" id="PF03453">
    <property type="entry name" value="MoeA_N"/>
    <property type="match status" value="1"/>
</dbReference>
<dbReference type="eggNOG" id="COG0303">
    <property type="taxonomic scope" value="Bacteria"/>
</dbReference>
<reference evidence="11" key="1">
    <citation type="submission" date="2016-10" db="EMBL/GenBank/DDBJ databases">
        <authorList>
            <person name="Varghese N."/>
        </authorList>
    </citation>
    <scope>NUCLEOTIDE SEQUENCE [LARGE SCALE GENOMIC DNA]</scope>
    <source>
        <strain evidence="11">DSM 45096 / BCRC 16803 / CGMCC 4.1857 / CIP 109030 / JCM 12277 / KCTC 19219 / NBRC 100920 / 33214</strain>
    </source>
</reference>
<dbReference type="Pfam" id="PF03454">
    <property type="entry name" value="MoeA_C"/>
    <property type="match status" value="1"/>
</dbReference>
<dbReference type="Gene3D" id="2.40.340.10">
    <property type="entry name" value="MoeA, C-terminal, domain IV"/>
    <property type="match status" value="1"/>
</dbReference>
<dbReference type="CDD" id="cd00887">
    <property type="entry name" value="MoeA"/>
    <property type="match status" value="1"/>
</dbReference>
<feature type="region of interest" description="Disordered" evidence="8">
    <location>
        <begin position="23"/>
        <end position="109"/>
    </location>
</feature>
<dbReference type="GO" id="GO:0006777">
    <property type="term" value="P:Mo-molybdopterin cofactor biosynthetic process"/>
    <property type="evidence" value="ECO:0007669"/>
    <property type="project" value="UniProtKB-UniRule"/>
</dbReference>
<dbReference type="EC" id="2.10.1.1" evidence="7"/>
<evidence type="ECO:0000313" key="10">
    <source>
        <dbReference type="EMBL" id="SEK73921.1"/>
    </source>
</evidence>
<dbReference type="Gene3D" id="2.170.190.11">
    <property type="entry name" value="Molybdopterin biosynthesis moea protein, domain 3"/>
    <property type="match status" value="1"/>
</dbReference>
<dbReference type="InterPro" id="IPR036425">
    <property type="entry name" value="MoaB/Mog-like_dom_sf"/>
</dbReference>
<evidence type="ECO:0000313" key="11">
    <source>
        <dbReference type="Proteomes" id="UP000183015"/>
    </source>
</evidence>
<sequence>MTGPEAETDLLAAYPYLLPRAATAEPVPEPERPFDYEAAASEEPASAPGPRPDPSFDQVLDDAFGLVGGASSASRSRNVSRGAIRDLDEGLGRDGEPAVPPPAHPAQELGWPQARAVAARAGARPLGTQERDAAEALGAVLAAPLAAATHLPAFDTSAMDGWSVAGPGPWRLRTPAEGEGLAGRPAADALRDGEAVRIATGAPLPSGATAVLRREDGVVCADGTELACRPGIAVPPPGRDIRPRGQECRSGDALLPAGTLVTPAVLGLAAAAGVDRLTVHRRPTVELLVLGDELLTEGPPRDGRIRDALGPMLPGWLAAYGATVTGVRRVGDDRAALVAALRASRADVVVTTGATASGPADFLHPALADLGATLLVDGVRVRPGHPMLLAVLPSAEAGAVANGAAANEAAPNAAARHLVGLPGNPFAAAVGAATLAEPLLRGLGGSPAAEPYRVPAGVAFPGQPGHTRLVPVALPERGAVPLRYDGPAMLRGLALAEGLAVVPPGGVAAGAPVEVLDVPCG</sequence>
<dbReference type="AlphaFoldDB" id="A0A1H7JH09"/>
<evidence type="ECO:0000256" key="4">
    <source>
        <dbReference type="ARBA" id="ARBA00022505"/>
    </source>
</evidence>
<keyword evidence="4 7" id="KW-0500">Molybdenum</keyword>
<dbReference type="Pfam" id="PF00994">
    <property type="entry name" value="MoCF_biosynth"/>
    <property type="match status" value="1"/>
</dbReference>
<comment type="catalytic activity">
    <reaction evidence="6">
        <text>adenylyl-molybdopterin + molybdate = Mo-molybdopterin + AMP + H(+)</text>
        <dbReference type="Rhea" id="RHEA:35047"/>
        <dbReference type="ChEBI" id="CHEBI:15378"/>
        <dbReference type="ChEBI" id="CHEBI:36264"/>
        <dbReference type="ChEBI" id="CHEBI:62727"/>
        <dbReference type="ChEBI" id="CHEBI:71302"/>
        <dbReference type="ChEBI" id="CHEBI:456215"/>
        <dbReference type="EC" id="2.10.1.1"/>
    </reaction>
</comment>
<dbReference type="EMBL" id="FOAZ01000003">
    <property type="protein sequence ID" value="SEK73921.1"/>
    <property type="molecule type" value="Genomic_DNA"/>
</dbReference>
<feature type="compositionally biased region" description="Basic and acidic residues" evidence="8">
    <location>
        <begin position="83"/>
        <end position="96"/>
    </location>
</feature>
<evidence type="ECO:0000256" key="3">
    <source>
        <dbReference type="ARBA" id="ARBA00010763"/>
    </source>
</evidence>
<dbReference type="InterPro" id="IPR005111">
    <property type="entry name" value="MoeA_C_domain_IV"/>
</dbReference>
<dbReference type="InterPro" id="IPR001453">
    <property type="entry name" value="MoaB/Mog_dom"/>
</dbReference>
<keyword evidence="11" id="KW-1185">Reference proteome</keyword>
<name>A0A1H7JH09_STRJI</name>
<dbReference type="PANTHER" id="PTHR10192">
    <property type="entry name" value="MOLYBDOPTERIN BIOSYNTHESIS PROTEIN"/>
    <property type="match status" value="1"/>
</dbReference>
<accession>A0A1H7JH09</accession>
<evidence type="ECO:0000256" key="7">
    <source>
        <dbReference type="RuleBase" id="RU365090"/>
    </source>
</evidence>
<dbReference type="Gene3D" id="3.90.105.10">
    <property type="entry name" value="Molybdopterin biosynthesis moea protein, domain 2"/>
    <property type="match status" value="1"/>
</dbReference>
<evidence type="ECO:0000256" key="6">
    <source>
        <dbReference type="ARBA" id="ARBA00047317"/>
    </source>
</evidence>
<feature type="compositionally biased region" description="Low complexity" evidence="8">
    <location>
        <begin position="69"/>
        <end position="82"/>
    </location>
</feature>
<organism evidence="10 11">
    <name type="scientific">Streptacidiphilus jiangxiensis</name>
    <dbReference type="NCBI Taxonomy" id="235985"/>
    <lineage>
        <taxon>Bacteria</taxon>
        <taxon>Bacillati</taxon>
        <taxon>Actinomycetota</taxon>
        <taxon>Actinomycetes</taxon>
        <taxon>Kitasatosporales</taxon>
        <taxon>Streptomycetaceae</taxon>
        <taxon>Streptacidiphilus</taxon>
    </lineage>
</organism>
<comment type="pathway">
    <text evidence="2 7">Cofactor biosynthesis; molybdopterin biosynthesis.</text>
</comment>
<dbReference type="Gene3D" id="3.40.980.10">
    <property type="entry name" value="MoaB/Mog-like domain"/>
    <property type="match status" value="1"/>
</dbReference>
<evidence type="ECO:0000256" key="5">
    <source>
        <dbReference type="ARBA" id="ARBA00023150"/>
    </source>
</evidence>
<gene>
    <name evidence="10" type="ORF">SAMN05414137_103292</name>
</gene>
<comment type="cofactor">
    <cofactor evidence="7">
        <name>Mg(2+)</name>
        <dbReference type="ChEBI" id="CHEBI:18420"/>
    </cofactor>
</comment>
<dbReference type="UniPathway" id="UPA00344"/>
<feature type="domain" description="MoaB/Mog" evidence="9">
    <location>
        <begin position="286"/>
        <end position="442"/>
    </location>
</feature>
<keyword evidence="5 7" id="KW-0501">Molybdenum cofactor biosynthesis</keyword>
<dbReference type="SUPFAM" id="SSF53218">
    <property type="entry name" value="Molybdenum cofactor biosynthesis proteins"/>
    <property type="match status" value="1"/>
</dbReference>
<dbReference type="GO" id="GO:0005829">
    <property type="term" value="C:cytosol"/>
    <property type="evidence" value="ECO:0007669"/>
    <property type="project" value="TreeGrafter"/>
</dbReference>
<comment type="function">
    <text evidence="1 7">Catalyzes the insertion of molybdate into adenylated molybdopterin with the concomitant release of AMP.</text>
</comment>
<dbReference type="STRING" id="235985.SAMN05414137_103292"/>
<keyword evidence="7 10" id="KW-0808">Transferase</keyword>
<dbReference type="SUPFAM" id="SSF63882">
    <property type="entry name" value="MoeA N-terminal region -like"/>
    <property type="match status" value="1"/>
</dbReference>